<proteinExistence type="inferred from homology"/>
<feature type="domain" description="UspA" evidence="2">
    <location>
        <begin position="153"/>
        <end position="297"/>
    </location>
</feature>
<accession>A0ABN2R7S2</accession>
<name>A0ABN2R7S2_9ACTN</name>
<dbReference type="InterPro" id="IPR006016">
    <property type="entry name" value="UspA"/>
</dbReference>
<evidence type="ECO:0000313" key="3">
    <source>
        <dbReference type="EMBL" id="GAA1964963.1"/>
    </source>
</evidence>
<feature type="domain" description="UspA" evidence="2">
    <location>
        <begin position="7"/>
        <end position="141"/>
    </location>
</feature>
<organism evidence="3 4">
    <name type="scientific">Catenulispora subtropica</name>
    <dbReference type="NCBI Taxonomy" id="450798"/>
    <lineage>
        <taxon>Bacteria</taxon>
        <taxon>Bacillati</taxon>
        <taxon>Actinomycetota</taxon>
        <taxon>Actinomycetes</taxon>
        <taxon>Catenulisporales</taxon>
        <taxon>Catenulisporaceae</taxon>
        <taxon>Catenulispora</taxon>
    </lineage>
</organism>
<comment type="similarity">
    <text evidence="1">Belongs to the universal stress protein A family.</text>
</comment>
<reference evidence="3 4" key="1">
    <citation type="journal article" date="2019" name="Int. J. Syst. Evol. Microbiol.">
        <title>The Global Catalogue of Microorganisms (GCM) 10K type strain sequencing project: providing services to taxonomists for standard genome sequencing and annotation.</title>
        <authorList>
            <consortium name="The Broad Institute Genomics Platform"/>
            <consortium name="The Broad Institute Genome Sequencing Center for Infectious Disease"/>
            <person name="Wu L."/>
            <person name="Ma J."/>
        </authorList>
    </citation>
    <scope>NUCLEOTIDE SEQUENCE [LARGE SCALE GENOMIC DNA]</scope>
    <source>
        <strain evidence="3 4">JCM 16013</strain>
    </source>
</reference>
<dbReference type="PANTHER" id="PTHR46268:SF6">
    <property type="entry name" value="UNIVERSAL STRESS PROTEIN UP12"/>
    <property type="match status" value="1"/>
</dbReference>
<dbReference type="Gene3D" id="3.40.50.620">
    <property type="entry name" value="HUPs"/>
    <property type="match status" value="2"/>
</dbReference>
<evidence type="ECO:0000256" key="1">
    <source>
        <dbReference type="ARBA" id="ARBA00008791"/>
    </source>
</evidence>
<dbReference type="PANTHER" id="PTHR46268">
    <property type="entry name" value="STRESS RESPONSE PROTEIN NHAX"/>
    <property type="match status" value="1"/>
</dbReference>
<dbReference type="Pfam" id="PF00582">
    <property type="entry name" value="Usp"/>
    <property type="match status" value="2"/>
</dbReference>
<gene>
    <name evidence="3" type="ORF">GCM10009838_22970</name>
</gene>
<comment type="caution">
    <text evidence="3">The sequence shown here is derived from an EMBL/GenBank/DDBJ whole genome shotgun (WGS) entry which is preliminary data.</text>
</comment>
<dbReference type="Proteomes" id="UP001499854">
    <property type="component" value="Unassembled WGS sequence"/>
</dbReference>
<evidence type="ECO:0000259" key="2">
    <source>
        <dbReference type="Pfam" id="PF00582"/>
    </source>
</evidence>
<keyword evidence="4" id="KW-1185">Reference proteome</keyword>
<dbReference type="InterPro" id="IPR006015">
    <property type="entry name" value="Universal_stress_UspA"/>
</dbReference>
<sequence>MGSVNSTVVVGYDRSAPSQQALLVAGREASLRHAVLTVVHAYHYARPTTPMFFTPPRLQDVYDKAAKKIAEEGVDYVRARYPDLEARPVAEAGPAAHVLLTAGKEAALLVVGNRGRGGFAGLLLGSVSIRVLGGASCPVIVAGGDGRDGAAAYDRVVAALDIDEPGCADVLAFASDEAAYRHVDLVAVYVSEDEERWVMEQNLVAAGLMKSSAEVAADIEERLTVAVLHAHAQHPEIKTSHQVVAGTTGKVLTEESSRADLVVVGAHRRHGEHAGLRIGPVATTLLHHAHCPVAVVPHG</sequence>
<dbReference type="EMBL" id="BAAAQM010000010">
    <property type="protein sequence ID" value="GAA1964963.1"/>
    <property type="molecule type" value="Genomic_DNA"/>
</dbReference>
<evidence type="ECO:0000313" key="4">
    <source>
        <dbReference type="Proteomes" id="UP001499854"/>
    </source>
</evidence>
<dbReference type="InterPro" id="IPR014729">
    <property type="entry name" value="Rossmann-like_a/b/a_fold"/>
</dbReference>
<dbReference type="SUPFAM" id="SSF52402">
    <property type="entry name" value="Adenine nucleotide alpha hydrolases-like"/>
    <property type="match status" value="2"/>
</dbReference>
<dbReference type="PRINTS" id="PR01438">
    <property type="entry name" value="UNVRSLSTRESS"/>
</dbReference>
<protein>
    <submittedName>
        <fullName evidence="3">Universal stress protein</fullName>
    </submittedName>
</protein>